<gene>
    <name evidence="4" type="ORF">SAMN05421508_108178</name>
</gene>
<name>A0A286GVG0_9PROT</name>
<evidence type="ECO:0000256" key="2">
    <source>
        <dbReference type="ARBA" id="ARBA00023239"/>
    </source>
</evidence>
<organism evidence="4 5">
    <name type="scientific">Caenispirillum bisanense</name>
    <dbReference type="NCBI Taxonomy" id="414052"/>
    <lineage>
        <taxon>Bacteria</taxon>
        <taxon>Pseudomonadati</taxon>
        <taxon>Pseudomonadota</taxon>
        <taxon>Alphaproteobacteria</taxon>
        <taxon>Rhodospirillales</taxon>
        <taxon>Novispirillaceae</taxon>
        <taxon>Caenispirillum</taxon>
    </lineage>
</organism>
<keyword evidence="5" id="KW-1185">Reference proteome</keyword>
<dbReference type="InterPro" id="IPR002762">
    <property type="entry name" value="CbiX-like"/>
</dbReference>
<feature type="compositionally biased region" description="Basic residues" evidence="3">
    <location>
        <begin position="300"/>
        <end position="331"/>
    </location>
</feature>
<dbReference type="CDD" id="cd03416">
    <property type="entry name" value="CbiX_SirB_N"/>
    <property type="match status" value="1"/>
</dbReference>
<proteinExistence type="predicted"/>
<dbReference type="RefSeq" id="WP_176525248.1">
    <property type="nucleotide sequence ID" value="NZ_OCNJ01000008.1"/>
</dbReference>
<keyword evidence="1" id="KW-0479">Metal-binding</keyword>
<evidence type="ECO:0000313" key="5">
    <source>
        <dbReference type="Proteomes" id="UP000219621"/>
    </source>
</evidence>
<dbReference type="InterPro" id="IPR050963">
    <property type="entry name" value="Sirohydro_Cobaltochel/CbiX"/>
</dbReference>
<feature type="compositionally biased region" description="Basic and acidic residues" evidence="3">
    <location>
        <begin position="332"/>
        <end position="352"/>
    </location>
</feature>
<accession>A0A286GVG0</accession>
<keyword evidence="2" id="KW-0456">Lyase</keyword>
<dbReference type="Proteomes" id="UP000219621">
    <property type="component" value="Unassembled WGS sequence"/>
</dbReference>
<evidence type="ECO:0000313" key="4">
    <source>
        <dbReference type="EMBL" id="SOD98994.1"/>
    </source>
</evidence>
<dbReference type="PANTHER" id="PTHR33542:SF3">
    <property type="entry name" value="SIROHYDROCHLORIN FERROCHELATASE, CHLOROPLASTIC"/>
    <property type="match status" value="1"/>
</dbReference>
<dbReference type="Gene3D" id="3.40.50.1400">
    <property type="match status" value="2"/>
</dbReference>
<sequence>MTSKPEKIGVMLCGHGSRDVGAVTEFTRLAEHLRDRLPQYPVESGFLEFARPILRDGMEKLREAGVTRILAVPGMLFAAGHVKNDLPWEVNSYAAEFPGLSVEYGRELGIDPKLLKAAAARIEEAEAACATKVDRQDTLLMVVGRGTNDSDANSNVCKVARMLWEGMGFGWAETCYSGVAHPRVDAGLERAVKLGFKRIIVFPYFLFTGILVRRIYDQADAVAAAHPDVEFVKAPYLNDHPMVIESFVERVGDILAGSVAMNCQLCKYREQVIGYEGDVGAVQAGHHHHVRGIGTDGDHGHHHHHGHDHGHGHHHHHDHGHSHGHHHHDHGHGHSHDHDHDHPHHDNEDEKA</sequence>
<feature type="region of interest" description="Disordered" evidence="3">
    <location>
        <begin position="289"/>
        <end position="352"/>
    </location>
</feature>
<protein>
    <submittedName>
        <fullName evidence="4">Sirohydrochlorin cobaltochelatase</fullName>
    </submittedName>
</protein>
<dbReference type="EMBL" id="OCNJ01000008">
    <property type="protein sequence ID" value="SOD98994.1"/>
    <property type="molecule type" value="Genomic_DNA"/>
</dbReference>
<dbReference type="AlphaFoldDB" id="A0A286GVG0"/>
<dbReference type="Pfam" id="PF01903">
    <property type="entry name" value="CbiX"/>
    <property type="match status" value="2"/>
</dbReference>
<reference evidence="4 5" key="1">
    <citation type="submission" date="2017-09" db="EMBL/GenBank/DDBJ databases">
        <authorList>
            <person name="Ehlers B."/>
            <person name="Leendertz F.H."/>
        </authorList>
    </citation>
    <scope>NUCLEOTIDE SEQUENCE [LARGE SCALE GENOMIC DNA]</scope>
    <source>
        <strain evidence="4 5">USBA 140</strain>
    </source>
</reference>
<dbReference type="PANTHER" id="PTHR33542">
    <property type="entry name" value="SIROHYDROCHLORIN FERROCHELATASE, CHLOROPLASTIC"/>
    <property type="match status" value="1"/>
</dbReference>
<dbReference type="GO" id="GO:0016829">
    <property type="term" value="F:lyase activity"/>
    <property type="evidence" value="ECO:0007669"/>
    <property type="project" value="UniProtKB-KW"/>
</dbReference>
<dbReference type="CDD" id="cd03414">
    <property type="entry name" value="CbiX_SirB_C"/>
    <property type="match status" value="1"/>
</dbReference>
<dbReference type="SUPFAM" id="SSF53800">
    <property type="entry name" value="Chelatase"/>
    <property type="match status" value="1"/>
</dbReference>
<dbReference type="GO" id="GO:0046872">
    <property type="term" value="F:metal ion binding"/>
    <property type="evidence" value="ECO:0007669"/>
    <property type="project" value="UniProtKB-KW"/>
</dbReference>
<evidence type="ECO:0000256" key="1">
    <source>
        <dbReference type="ARBA" id="ARBA00022723"/>
    </source>
</evidence>
<evidence type="ECO:0000256" key="3">
    <source>
        <dbReference type="SAM" id="MobiDB-lite"/>
    </source>
</evidence>